<proteinExistence type="inferred from homology"/>
<accession>A0ABW1YMS7</accession>
<protein>
    <submittedName>
        <fullName evidence="4">Glutathione S-transferase N-terminal domain-containing protein</fullName>
    </submittedName>
</protein>
<dbReference type="InterPro" id="IPR036249">
    <property type="entry name" value="Thioredoxin-like_sf"/>
</dbReference>
<dbReference type="InterPro" id="IPR004046">
    <property type="entry name" value="GST_C"/>
</dbReference>
<dbReference type="SUPFAM" id="SSF52833">
    <property type="entry name" value="Thioredoxin-like"/>
    <property type="match status" value="1"/>
</dbReference>
<dbReference type="Gene3D" id="1.20.1050.10">
    <property type="match status" value="1"/>
</dbReference>
<reference evidence="5" key="1">
    <citation type="journal article" date="2019" name="Int. J. Syst. Evol. Microbiol.">
        <title>The Global Catalogue of Microorganisms (GCM) 10K type strain sequencing project: providing services to taxonomists for standard genome sequencing and annotation.</title>
        <authorList>
            <consortium name="The Broad Institute Genomics Platform"/>
            <consortium name="The Broad Institute Genome Sequencing Center for Infectious Disease"/>
            <person name="Wu L."/>
            <person name="Ma J."/>
        </authorList>
    </citation>
    <scope>NUCLEOTIDE SEQUENCE [LARGE SCALE GENOMIC DNA]</scope>
    <source>
        <strain evidence="5">CGMCC 1.13718</strain>
    </source>
</reference>
<evidence type="ECO:0000313" key="5">
    <source>
        <dbReference type="Proteomes" id="UP001596425"/>
    </source>
</evidence>
<dbReference type="EMBL" id="JBHSVR010000001">
    <property type="protein sequence ID" value="MFC6633193.1"/>
    <property type="molecule type" value="Genomic_DNA"/>
</dbReference>
<dbReference type="CDD" id="cd03048">
    <property type="entry name" value="GST_N_Ure2p_like"/>
    <property type="match status" value="1"/>
</dbReference>
<evidence type="ECO:0000313" key="4">
    <source>
        <dbReference type="EMBL" id="MFC6633193.1"/>
    </source>
</evidence>
<dbReference type="Pfam" id="PF00043">
    <property type="entry name" value="GST_C"/>
    <property type="match status" value="1"/>
</dbReference>
<dbReference type="InterPro" id="IPR036282">
    <property type="entry name" value="Glutathione-S-Trfase_C_sf"/>
</dbReference>
<keyword evidence="5" id="KW-1185">Reference proteome</keyword>
<dbReference type="SFLD" id="SFLDG01151">
    <property type="entry name" value="Main.2:_Nu-like"/>
    <property type="match status" value="1"/>
</dbReference>
<sequence length="220" mass="24456">MIDFYFSGTPNGLKVKIFLEETGLAYRPIPVSLSRGEQFSVGFLAISPNSKIPAIVDNSPADGGEPATLFESGAILQYLAEKTGLFIPANPRGRNEVLQWLFWQMAGLGPMAGQMGYFNVYATQKIPFAIERYCRETTRLYGVLDRRLAGRDYIAGDYSIADMACYPWIVPHSAHGQNLRDFPNLQRWFSALGERPAVQRSYAGVEDVYLSAGKPVTEKT</sequence>
<dbReference type="PROSITE" id="PS50405">
    <property type="entry name" value="GST_CTER"/>
    <property type="match status" value="1"/>
</dbReference>
<comment type="similarity">
    <text evidence="1">Belongs to the GST superfamily.</text>
</comment>
<feature type="domain" description="GST C-terminal" evidence="3">
    <location>
        <begin position="90"/>
        <end position="216"/>
    </location>
</feature>
<dbReference type="Pfam" id="PF02798">
    <property type="entry name" value="GST_N"/>
    <property type="match status" value="1"/>
</dbReference>
<dbReference type="Gene3D" id="3.40.30.10">
    <property type="entry name" value="Glutaredoxin"/>
    <property type="match status" value="1"/>
</dbReference>
<dbReference type="PANTHER" id="PTHR44051:SF19">
    <property type="entry name" value="DISULFIDE-BOND OXIDOREDUCTASE YFCG"/>
    <property type="match status" value="1"/>
</dbReference>
<dbReference type="PROSITE" id="PS50404">
    <property type="entry name" value="GST_NTER"/>
    <property type="match status" value="1"/>
</dbReference>
<gene>
    <name evidence="4" type="ORF">ACFQBM_07880</name>
</gene>
<dbReference type="Proteomes" id="UP001596425">
    <property type="component" value="Unassembled WGS sequence"/>
</dbReference>
<dbReference type="InterPro" id="IPR040079">
    <property type="entry name" value="Glutathione_S-Trfase"/>
</dbReference>
<evidence type="ECO:0000256" key="1">
    <source>
        <dbReference type="RuleBase" id="RU003494"/>
    </source>
</evidence>
<dbReference type="SUPFAM" id="SSF47616">
    <property type="entry name" value="GST C-terminal domain-like"/>
    <property type="match status" value="1"/>
</dbReference>
<name>A0ABW1YMS7_9GAMM</name>
<dbReference type="SFLD" id="SFLDG00358">
    <property type="entry name" value="Main_(cytGST)"/>
    <property type="match status" value="1"/>
</dbReference>
<dbReference type="InterPro" id="IPR010987">
    <property type="entry name" value="Glutathione-S-Trfase_C-like"/>
</dbReference>
<dbReference type="RefSeq" id="WP_193189325.1">
    <property type="nucleotide sequence ID" value="NZ_JACZFR010000006.1"/>
</dbReference>
<dbReference type="SFLD" id="SFLDS00019">
    <property type="entry name" value="Glutathione_Transferase_(cytos"/>
    <property type="match status" value="1"/>
</dbReference>
<dbReference type="InterPro" id="IPR004045">
    <property type="entry name" value="Glutathione_S-Trfase_N"/>
</dbReference>
<evidence type="ECO:0000259" key="3">
    <source>
        <dbReference type="PROSITE" id="PS50405"/>
    </source>
</evidence>
<dbReference type="CDD" id="cd10291">
    <property type="entry name" value="GST_C_YfcG_like"/>
    <property type="match status" value="1"/>
</dbReference>
<evidence type="ECO:0000259" key="2">
    <source>
        <dbReference type="PROSITE" id="PS50404"/>
    </source>
</evidence>
<organism evidence="4 5">
    <name type="scientific">Microbulbifer taiwanensis</name>
    <dbReference type="NCBI Taxonomy" id="986746"/>
    <lineage>
        <taxon>Bacteria</taxon>
        <taxon>Pseudomonadati</taxon>
        <taxon>Pseudomonadota</taxon>
        <taxon>Gammaproteobacteria</taxon>
        <taxon>Cellvibrionales</taxon>
        <taxon>Microbulbiferaceae</taxon>
        <taxon>Microbulbifer</taxon>
    </lineage>
</organism>
<feature type="domain" description="GST N-terminal" evidence="2">
    <location>
        <begin position="1"/>
        <end position="87"/>
    </location>
</feature>
<dbReference type="PANTHER" id="PTHR44051">
    <property type="entry name" value="GLUTATHIONE S-TRANSFERASE-RELATED"/>
    <property type="match status" value="1"/>
</dbReference>
<comment type="caution">
    <text evidence="4">The sequence shown here is derived from an EMBL/GenBank/DDBJ whole genome shotgun (WGS) entry which is preliminary data.</text>
</comment>